<feature type="transmembrane region" description="Helical" evidence="1">
    <location>
        <begin position="41"/>
        <end position="58"/>
    </location>
</feature>
<gene>
    <name evidence="2" type="ORF">B9N60_08825</name>
</gene>
<dbReference type="AlphaFoldDB" id="A0A1Y5NF63"/>
<dbReference type="EMBL" id="NDYQ01000015">
    <property type="protein sequence ID" value="OUT16452.1"/>
    <property type="molecule type" value="Genomic_DNA"/>
</dbReference>
<evidence type="ECO:0000256" key="1">
    <source>
        <dbReference type="SAM" id="Phobius"/>
    </source>
</evidence>
<organism evidence="2 3">
    <name type="scientific">Campylobacter concisus</name>
    <dbReference type="NCBI Taxonomy" id="199"/>
    <lineage>
        <taxon>Bacteria</taxon>
        <taxon>Pseudomonadati</taxon>
        <taxon>Campylobacterota</taxon>
        <taxon>Epsilonproteobacteria</taxon>
        <taxon>Campylobacterales</taxon>
        <taxon>Campylobacteraceae</taxon>
        <taxon>Campylobacter</taxon>
    </lineage>
</organism>
<evidence type="ECO:0000313" key="3">
    <source>
        <dbReference type="Proteomes" id="UP000195893"/>
    </source>
</evidence>
<protein>
    <submittedName>
        <fullName evidence="2">Uncharacterized protein</fullName>
    </submittedName>
</protein>
<dbReference type="RefSeq" id="WP_087582089.1">
    <property type="nucleotide sequence ID" value="NZ_NDYQ01000015.1"/>
</dbReference>
<name>A0A1Y5NF63_9BACT</name>
<dbReference type="Proteomes" id="UP000195893">
    <property type="component" value="Unassembled WGS sequence"/>
</dbReference>
<keyword evidence="1" id="KW-0472">Membrane</keyword>
<keyword evidence="1" id="KW-1133">Transmembrane helix</keyword>
<evidence type="ECO:0000313" key="2">
    <source>
        <dbReference type="EMBL" id="OUT16452.1"/>
    </source>
</evidence>
<feature type="transmembrane region" description="Helical" evidence="1">
    <location>
        <begin position="115"/>
        <end position="132"/>
    </location>
</feature>
<reference evidence="2 3" key="1">
    <citation type="submission" date="2017-04" db="EMBL/GenBank/DDBJ databases">
        <title>Complete genome of Campylobacter concisus ATCC 33237T and draft genomes for an additional eight well characterized C. concisus strains.</title>
        <authorList>
            <person name="Cornelius A.J."/>
            <person name="Miller W.G."/>
            <person name="Lastovica A.J."/>
            <person name="On S.L."/>
            <person name="French N.P."/>
            <person name="Vandenberg O."/>
            <person name="Biggs P.J."/>
        </authorList>
    </citation>
    <scope>NUCLEOTIDE SEQUENCE [LARGE SCALE GENOMIC DNA]</scope>
    <source>
        <strain evidence="2 3">Lasto127.99</strain>
    </source>
</reference>
<accession>A0A1Y5NF63</accession>
<feature type="transmembrane region" description="Helical" evidence="1">
    <location>
        <begin position="16"/>
        <end position="35"/>
    </location>
</feature>
<proteinExistence type="predicted"/>
<comment type="caution">
    <text evidence="2">The sequence shown here is derived from an EMBL/GenBank/DDBJ whole genome shotgun (WGS) entry which is preliminary data.</text>
</comment>
<sequence length="190" mass="22510">MRDYNKKPIVIKDNSLLFVFIFVLPVLIVDFIYLLLGANRFLSAIIAFGIVAYILPYFKNKNYIAINSDSVKFLKNGNIIRVIKLNEDFKIYKSFENLSKELKGPRRYLTIPARIALYPLAIMSNFIFWLLFKRKVNYKFYEYIILKQKSVIISIGPNTNYERALIKKFFKDNFNSDIEKAEKLLTFDWE</sequence>
<keyword evidence="1" id="KW-0812">Transmembrane</keyword>